<dbReference type="InterPro" id="IPR028250">
    <property type="entry name" value="DsbDN"/>
</dbReference>
<dbReference type="Pfam" id="PF11412">
    <property type="entry name" value="DsbD_N"/>
    <property type="match status" value="1"/>
</dbReference>
<evidence type="ECO:0000313" key="2">
    <source>
        <dbReference type="EMBL" id="KAB7739874.1"/>
    </source>
</evidence>
<protein>
    <recommendedName>
        <fullName evidence="1">Thiol:disulfide interchange protein DsbD N-terminal domain-containing protein</fullName>
    </recommendedName>
</protein>
<evidence type="ECO:0000259" key="1">
    <source>
        <dbReference type="Pfam" id="PF11412"/>
    </source>
</evidence>
<proteinExistence type="predicted"/>
<dbReference type="AlphaFoldDB" id="A0A6N6VGI8"/>
<evidence type="ECO:0000313" key="3">
    <source>
        <dbReference type="Proteomes" id="UP000468901"/>
    </source>
</evidence>
<accession>A0A6N6VGI8</accession>
<dbReference type="Proteomes" id="UP000468901">
    <property type="component" value="Unassembled WGS sequence"/>
</dbReference>
<name>A0A6N6VGI8_9HYPH</name>
<organism evidence="2 3">
    <name type="scientific">Parvibaculum sedimenti</name>
    <dbReference type="NCBI Taxonomy" id="2608632"/>
    <lineage>
        <taxon>Bacteria</taxon>
        <taxon>Pseudomonadati</taxon>
        <taxon>Pseudomonadota</taxon>
        <taxon>Alphaproteobacteria</taxon>
        <taxon>Hyphomicrobiales</taxon>
        <taxon>Parvibaculaceae</taxon>
        <taxon>Parvibaculum</taxon>
    </lineage>
</organism>
<comment type="caution">
    <text evidence="2">The sequence shown here is derived from an EMBL/GenBank/DDBJ whole genome shotgun (WGS) entry which is preliminary data.</text>
</comment>
<gene>
    <name evidence="2" type="ORF">F2P47_10190</name>
</gene>
<feature type="domain" description="Thiol:disulfide interchange protein DsbD N-terminal" evidence="1">
    <location>
        <begin position="132"/>
        <end position="233"/>
    </location>
</feature>
<sequence>MAISILPSRKPSSTGLQDRGGEIWLMHTYLCCAAPYSRPHLNIVDPCAVDVTRESCMMPRWARRGMMLYHQRLVLWDVDMATMRAGILAAAARIAAIFLLLGVAPARAADTTEAARLQLLAGATGHGAGPFLAGLRMEIAAGWHTYWRLPGDSGFAPHFDWSASRNVASVDLRWPAPERFDAPGDSTFGYAGEVVWPLLVTAKDATKPVKLAVKFSYGVCSNICVPGEAELSLSIPVSADAAATPESKLIRRFLACIPEEPADPSILSARLDGAALRIRYRAEGEAPQLIIEGPKGFWFDKPRVARAGGTIEYAVPFEASKGRALKGARVKLTLSGPETAIEAVRSVE</sequence>
<dbReference type="EMBL" id="WESC01000008">
    <property type="protein sequence ID" value="KAB7739874.1"/>
    <property type="molecule type" value="Genomic_DNA"/>
</dbReference>
<reference evidence="2 3" key="1">
    <citation type="submission" date="2019-09" db="EMBL/GenBank/DDBJ databases">
        <title>Parvibaculum sedimenti sp. nov., isolated from sediment.</title>
        <authorList>
            <person name="Wang Y."/>
        </authorList>
    </citation>
    <scope>NUCLEOTIDE SEQUENCE [LARGE SCALE GENOMIC DNA]</scope>
    <source>
        <strain evidence="2 3">HXT-9</strain>
    </source>
</reference>
<keyword evidence="3" id="KW-1185">Reference proteome</keyword>